<dbReference type="RefSeq" id="WP_012933412.1">
    <property type="nucleotide sequence ID" value="NC_013739.1"/>
</dbReference>
<accession>D3F381</accession>
<dbReference type="InterPro" id="IPR013658">
    <property type="entry name" value="SGL"/>
</dbReference>
<dbReference type="EMBL" id="CP001854">
    <property type="protein sequence ID" value="ADB50361.1"/>
    <property type="molecule type" value="Genomic_DNA"/>
</dbReference>
<dbReference type="SUPFAM" id="SSF63829">
    <property type="entry name" value="Calcium-dependent phosphotriesterase"/>
    <property type="match status" value="1"/>
</dbReference>
<evidence type="ECO:0000313" key="4">
    <source>
        <dbReference type="EMBL" id="ADB50361.1"/>
    </source>
</evidence>
<dbReference type="InterPro" id="IPR011042">
    <property type="entry name" value="6-blade_b-propeller_TolB-like"/>
</dbReference>
<dbReference type="HOGENOM" id="CLU_036110_4_0_11"/>
<evidence type="ECO:0000259" key="3">
    <source>
        <dbReference type="Pfam" id="PF08450"/>
    </source>
</evidence>
<feature type="domain" description="SMP-30/Gluconolactonase/LRE-like region" evidence="3">
    <location>
        <begin position="27"/>
        <end position="283"/>
    </location>
</feature>
<dbReference type="PANTHER" id="PTHR47572:SF4">
    <property type="entry name" value="LACTONASE DRP35"/>
    <property type="match status" value="1"/>
</dbReference>
<reference evidence="5" key="2">
    <citation type="submission" date="2010-01" db="EMBL/GenBank/DDBJ databases">
        <title>The complete genome of Conexibacter woesei DSM 14684.</title>
        <authorList>
            <consortium name="US DOE Joint Genome Institute (JGI-PGF)"/>
            <person name="Lucas S."/>
            <person name="Copeland A."/>
            <person name="Lapidus A."/>
            <person name="Glavina del Rio T."/>
            <person name="Dalin E."/>
            <person name="Tice H."/>
            <person name="Bruce D."/>
            <person name="Goodwin L."/>
            <person name="Pitluck S."/>
            <person name="Kyrpides N."/>
            <person name="Mavromatis K."/>
            <person name="Ivanova N."/>
            <person name="Mikhailova N."/>
            <person name="Chertkov O."/>
            <person name="Brettin T."/>
            <person name="Detter J.C."/>
            <person name="Han C."/>
            <person name="Larimer F."/>
            <person name="Land M."/>
            <person name="Hauser L."/>
            <person name="Markowitz V."/>
            <person name="Cheng J.-F."/>
            <person name="Hugenholtz P."/>
            <person name="Woyke T."/>
            <person name="Wu D."/>
            <person name="Pukall R."/>
            <person name="Steenblock K."/>
            <person name="Schneider S."/>
            <person name="Klenk H.-P."/>
            <person name="Eisen J.A."/>
        </authorList>
    </citation>
    <scope>NUCLEOTIDE SEQUENCE [LARGE SCALE GENOMIC DNA]</scope>
    <source>
        <strain evidence="5">DSM 14684 / CIP 108061 / JCM 11494 / NBRC 100937 / ID131577</strain>
    </source>
</reference>
<keyword evidence="5" id="KW-1185">Reference proteome</keyword>
<evidence type="ECO:0000256" key="2">
    <source>
        <dbReference type="ARBA" id="ARBA00022801"/>
    </source>
</evidence>
<sequence>MDSLDSTTPANAPRERDVRVLADGMAFPENPRWHDGRLYLCDHLLGRVHVLEDDGLRLLAEVPGQPSGMGWTPAGEHLVVSMNDRRLLRLAGGELHAWAQLGELVPGPLNDMVVGPGGRAYVGNFGSDLVGGEPFAPTVLVRVDPDGTAVVAAEDLSFPNGTVITPDGRTLIVAETYALRLTAFDVDSDGGLSNRRAWATFGDPIPLPERPERVYEHVLSAGATVPDGIALDAEGAVWVADPVGDAVLRVAEGGAILDRVPTGELGSYAVALGGANRRTLYVCANARLGTLKPGEDRLGRLLACAVEVPGAGWA</sequence>
<dbReference type="PANTHER" id="PTHR47572">
    <property type="entry name" value="LIPOPROTEIN-RELATED"/>
    <property type="match status" value="1"/>
</dbReference>
<comment type="similarity">
    <text evidence="1">Belongs to the SMP-30/CGR1 family.</text>
</comment>
<dbReference type="Proteomes" id="UP000008229">
    <property type="component" value="Chromosome"/>
</dbReference>
<dbReference type="OrthoDB" id="2633250at2"/>
<dbReference type="Gene3D" id="2.120.10.30">
    <property type="entry name" value="TolB, C-terminal domain"/>
    <property type="match status" value="1"/>
</dbReference>
<dbReference type="AlphaFoldDB" id="D3F381"/>
<gene>
    <name evidence="4" type="ordered locus">Cwoe_1935</name>
</gene>
<proteinExistence type="inferred from homology"/>
<reference evidence="4 5" key="1">
    <citation type="journal article" date="2010" name="Stand. Genomic Sci.">
        <title>Complete genome sequence of Conexibacter woesei type strain (ID131577).</title>
        <authorList>
            <person name="Pukall R."/>
            <person name="Lapidus A."/>
            <person name="Glavina Del Rio T."/>
            <person name="Copeland A."/>
            <person name="Tice H."/>
            <person name="Cheng J.-F."/>
            <person name="Lucas S."/>
            <person name="Chen F."/>
            <person name="Nolan M."/>
            <person name="Bruce D."/>
            <person name="Goodwin L."/>
            <person name="Pitluck S."/>
            <person name="Mavromatis K."/>
            <person name="Ivanova N."/>
            <person name="Ovchinnikova G."/>
            <person name="Pati A."/>
            <person name="Chen A."/>
            <person name="Palaniappan K."/>
            <person name="Land M."/>
            <person name="Hauser L."/>
            <person name="Chang Y.-J."/>
            <person name="Jeffries C.D."/>
            <person name="Chain P."/>
            <person name="Meincke L."/>
            <person name="Sims D."/>
            <person name="Brettin T."/>
            <person name="Detter J.C."/>
            <person name="Rohde M."/>
            <person name="Goeker M."/>
            <person name="Bristow J."/>
            <person name="Eisen J.A."/>
            <person name="Markowitz V."/>
            <person name="Kyrpides N.C."/>
            <person name="Klenk H.-P."/>
            <person name="Hugenholtz P."/>
        </authorList>
    </citation>
    <scope>NUCLEOTIDE SEQUENCE [LARGE SCALE GENOMIC DNA]</scope>
    <source>
        <strain evidence="5">DSM 14684 / CIP 108061 / JCM 11494 / NBRC 100937 / ID131577</strain>
    </source>
</reference>
<keyword evidence="2" id="KW-0378">Hydrolase</keyword>
<dbReference type="eggNOG" id="COG3386">
    <property type="taxonomic scope" value="Bacteria"/>
</dbReference>
<dbReference type="Pfam" id="PF08450">
    <property type="entry name" value="SGL"/>
    <property type="match status" value="1"/>
</dbReference>
<dbReference type="KEGG" id="cwo:Cwoe_1935"/>
<protein>
    <submittedName>
        <fullName evidence="4">SMP-30/Gluconolaconase/LRE domain protein</fullName>
    </submittedName>
</protein>
<evidence type="ECO:0000313" key="5">
    <source>
        <dbReference type="Proteomes" id="UP000008229"/>
    </source>
</evidence>
<dbReference type="InterPro" id="IPR051262">
    <property type="entry name" value="SMP-30/CGR1_Lactonase"/>
</dbReference>
<organism evidence="4 5">
    <name type="scientific">Conexibacter woesei (strain DSM 14684 / CCUG 47730 / CIP 108061 / JCM 11494 / NBRC 100937 / ID131577)</name>
    <dbReference type="NCBI Taxonomy" id="469383"/>
    <lineage>
        <taxon>Bacteria</taxon>
        <taxon>Bacillati</taxon>
        <taxon>Actinomycetota</taxon>
        <taxon>Thermoleophilia</taxon>
        <taxon>Solirubrobacterales</taxon>
        <taxon>Conexibacteraceae</taxon>
        <taxon>Conexibacter</taxon>
    </lineage>
</organism>
<name>D3F381_CONWI</name>
<dbReference type="GO" id="GO:0016787">
    <property type="term" value="F:hydrolase activity"/>
    <property type="evidence" value="ECO:0007669"/>
    <property type="project" value="UniProtKB-KW"/>
</dbReference>
<evidence type="ECO:0000256" key="1">
    <source>
        <dbReference type="ARBA" id="ARBA00008853"/>
    </source>
</evidence>
<dbReference type="STRING" id="469383.Cwoe_1935"/>